<proteinExistence type="predicted"/>
<dbReference type="Proteomes" id="UP000221024">
    <property type="component" value="Unassembled WGS sequence"/>
</dbReference>
<evidence type="ECO:0000259" key="4">
    <source>
        <dbReference type="Pfam" id="PF01593"/>
    </source>
</evidence>
<keyword evidence="6" id="KW-1185">Reference proteome</keyword>
<dbReference type="OrthoDB" id="9774675at2"/>
<dbReference type="Pfam" id="PF01593">
    <property type="entry name" value="Amino_oxidase"/>
    <property type="match status" value="1"/>
</dbReference>
<dbReference type="PANTHER" id="PTHR10668">
    <property type="entry name" value="PHYTOENE DEHYDROGENASE"/>
    <property type="match status" value="1"/>
</dbReference>
<dbReference type="GO" id="GO:0016491">
    <property type="term" value="F:oxidoreductase activity"/>
    <property type="evidence" value="ECO:0007669"/>
    <property type="project" value="InterPro"/>
</dbReference>
<dbReference type="EMBL" id="PDEP01000001">
    <property type="protein sequence ID" value="PEN09534.1"/>
    <property type="molecule type" value="Genomic_DNA"/>
</dbReference>
<feature type="domain" description="Amine oxidase" evidence="4">
    <location>
        <begin position="20"/>
        <end position="508"/>
    </location>
</feature>
<dbReference type="SUPFAM" id="SSF51905">
    <property type="entry name" value="FAD/NAD(P)-binding domain"/>
    <property type="match status" value="1"/>
</dbReference>
<gene>
    <name evidence="5" type="ORF">CRI93_02040</name>
</gene>
<comment type="function">
    <text evidence="1">Probable oxidoreductase that may play a role as regulator of mitochondrial function.</text>
</comment>
<accession>A0A2H3NX72</accession>
<comment type="caution">
    <text evidence="5">The sequence shown here is derived from an EMBL/GenBank/DDBJ whole genome shotgun (WGS) entry which is preliminary data.</text>
</comment>
<dbReference type="InterPro" id="IPR036188">
    <property type="entry name" value="FAD/NAD-bd_sf"/>
</dbReference>
<evidence type="ECO:0000256" key="2">
    <source>
        <dbReference type="ARBA" id="ARBA00038825"/>
    </source>
</evidence>
<evidence type="ECO:0000256" key="1">
    <source>
        <dbReference type="ARBA" id="ARBA00037217"/>
    </source>
</evidence>
<dbReference type="Gene3D" id="3.50.50.60">
    <property type="entry name" value="FAD/NAD(P)-binding domain"/>
    <property type="match status" value="2"/>
</dbReference>
<organism evidence="5 6">
    <name type="scientific">Longimonas halophila</name>
    <dbReference type="NCBI Taxonomy" id="1469170"/>
    <lineage>
        <taxon>Bacteria</taxon>
        <taxon>Pseudomonadati</taxon>
        <taxon>Rhodothermota</taxon>
        <taxon>Rhodothermia</taxon>
        <taxon>Rhodothermales</taxon>
        <taxon>Salisaetaceae</taxon>
        <taxon>Longimonas</taxon>
    </lineage>
</organism>
<sequence>MRRCVVDFDVIVIGAGHNSLVCSAYLAQAGYTVGVFERRDIVGGAVSTKEIIPGYQFDLGGSAHILIRLTPIVEELELERFGLDYIDLDPLFFAPFDDTPVYIHRDVDKTVHHLNETFPGEGDNYRRFIDDWSGFARTMRDMFLRSPSPFQLGKSLVLGESSKLEWQDELRTIMRPYGHVVGEYFDRPEMRAMLSWMAAQSGPPPTEPMTGPFVLWHPLYHEGGVARPRGGSGMLTQALRQHIEHHGGSVFTDAEVSDILVENGSAMGIRSTKGEATARAVLSGTHILETATRLLPEEHRPRDFAKQVRVGNGFGAMLRLALDEPVSYTADPGVKARTGLQLLCRSPEQLHRAYGEYLGGQPSSDPPLVAMTFSAADPTLAPEGHEVLWLWGQYFPYELANGQSWDDIADDVANNLIDTFETYAPGIREHIVGQLFQHPAWLEKHLRLFRGNVMHVEMSIDQMFGNRPAMGWSQYKAPLDGLYLTGASTHPGGGIMGASGRNAARVLLRDLDRHRI</sequence>
<dbReference type="RefSeq" id="WP_098060932.1">
    <property type="nucleotide sequence ID" value="NZ_PDEP01000001.1"/>
</dbReference>
<dbReference type="Gene3D" id="3.90.660.50">
    <property type="match status" value="1"/>
</dbReference>
<dbReference type="PANTHER" id="PTHR10668:SF103">
    <property type="entry name" value="PYRIDINE NUCLEOTIDE-DISULFIDE OXIDOREDUCTASE DOMAIN-CONTAINING PROTEIN 2"/>
    <property type="match status" value="1"/>
</dbReference>
<protein>
    <recommendedName>
        <fullName evidence="3">Pyridine nucleotide-disulfide oxidoreductase domain-containing protein 2</fullName>
    </recommendedName>
</protein>
<dbReference type="InterPro" id="IPR002937">
    <property type="entry name" value="Amino_oxidase"/>
</dbReference>
<dbReference type="AlphaFoldDB" id="A0A2H3NX72"/>
<evidence type="ECO:0000313" key="5">
    <source>
        <dbReference type="EMBL" id="PEN09534.1"/>
    </source>
</evidence>
<comment type="subunit">
    <text evidence="2">Interacts with COX5B; this interaction may contribute to localize PYROXD2 to the inner face of the inner mitochondrial membrane.</text>
</comment>
<evidence type="ECO:0000256" key="3">
    <source>
        <dbReference type="ARBA" id="ARBA00040298"/>
    </source>
</evidence>
<name>A0A2H3NX72_9BACT</name>
<reference evidence="5 6" key="1">
    <citation type="submission" date="2017-10" db="EMBL/GenBank/DDBJ databases">
        <title>Draft genome of Longimonas halophila.</title>
        <authorList>
            <person name="Goh K.M."/>
            <person name="Shamsir M.S."/>
            <person name="Lim S.W."/>
        </authorList>
    </citation>
    <scope>NUCLEOTIDE SEQUENCE [LARGE SCALE GENOMIC DNA]</scope>
    <source>
        <strain evidence="5 6">KCTC 42399</strain>
    </source>
</reference>
<evidence type="ECO:0000313" key="6">
    <source>
        <dbReference type="Proteomes" id="UP000221024"/>
    </source>
</evidence>
<dbReference type="GO" id="GO:0005829">
    <property type="term" value="C:cytosol"/>
    <property type="evidence" value="ECO:0007669"/>
    <property type="project" value="TreeGrafter"/>
</dbReference>